<dbReference type="PIRSF" id="PIRSF001434">
    <property type="entry name" value="CGS"/>
    <property type="match status" value="1"/>
</dbReference>
<name>A0A0S2ZPV6_9FUSO</name>
<dbReference type="InterPro" id="IPR000277">
    <property type="entry name" value="Cys/Met-Metab_PyrdxlP-dep_enz"/>
</dbReference>
<dbReference type="GO" id="GO:0005737">
    <property type="term" value="C:cytoplasm"/>
    <property type="evidence" value="ECO:0007669"/>
    <property type="project" value="TreeGrafter"/>
</dbReference>
<evidence type="ECO:0000256" key="8">
    <source>
        <dbReference type="PIRSR" id="PIRSR001434-2"/>
    </source>
</evidence>
<dbReference type="GO" id="GO:0019346">
    <property type="term" value="P:transsulfuration"/>
    <property type="evidence" value="ECO:0007669"/>
    <property type="project" value="InterPro"/>
</dbReference>
<dbReference type="SUPFAM" id="SSF53383">
    <property type="entry name" value="PLP-dependent transferases"/>
    <property type="match status" value="1"/>
</dbReference>
<dbReference type="EC" id="4.4.1.13" evidence="3"/>
<evidence type="ECO:0000256" key="9">
    <source>
        <dbReference type="RuleBase" id="RU362118"/>
    </source>
</evidence>
<dbReference type="InterPro" id="IPR015424">
    <property type="entry name" value="PyrdxlP-dep_Trfase"/>
</dbReference>
<keyword evidence="5 8" id="KW-0663">Pyridoxal phosphate</keyword>
<dbReference type="KEGG" id="fhw:RN87_10765"/>
<dbReference type="Gene3D" id="3.90.1150.10">
    <property type="entry name" value="Aspartate Aminotransferase, domain 1"/>
    <property type="match status" value="1"/>
</dbReference>
<comment type="cofactor">
    <cofactor evidence="1 9">
        <name>pyridoxal 5'-phosphate</name>
        <dbReference type="ChEBI" id="CHEBI:597326"/>
    </cofactor>
</comment>
<dbReference type="RefSeq" id="WP_029492760.1">
    <property type="nucleotide sequence ID" value="NZ_ATKF01000023.1"/>
</dbReference>
<dbReference type="FunFam" id="3.40.640.10:FF:000009">
    <property type="entry name" value="Cystathionine gamma-synthase homolog"/>
    <property type="match status" value="1"/>
</dbReference>
<evidence type="ECO:0000256" key="4">
    <source>
        <dbReference type="ARBA" id="ARBA00022605"/>
    </source>
</evidence>
<dbReference type="GO" id="GO:0047804">
    <property type="term" value="F:cysteine-S-conjugate beta-lyase activity"/>
    <property type="evidence" value="ECO:0007669"/>
    <property type="project" value="UniProtKB-EC"/>
</dbReference>
<evidence type="ECO:0000256" key="2">
    <source>
        <dbReference type="ARBA" id="ARBA00009077"/>
    </source>
</evidence>
<dbReference type="InterPro" id="IPR015421">
    <property type="entry name" value="PyrdxlP-dep_Trfase_major"/>
</dbReference>
<keyword evidence="7" id="KW-0456">Lyase</keyword>
<dbReference type="Gene3D" id="3.40.640.10">
    <property type="entry name" value="Type I PLP-dependent aspartate aminotransferase-like (Major domain)"/>
    <property type="match status" value="1"/>
</dbReference>
<organism evidence="10">
    <name type="scientific">Fusobacterium hwasookii ChDC F174</name>
    <dbReference type="NCBI Taxonomy" id="1307442"/>
    <lineage>
        <taxon>Bacteria</taxon>
        <taxon>Fusobacteriati</taxon>
        <taxon>Fusobacteriota</taxon>
        <taxon>Fusobacteriia</taxon>
        <taxon>Fusobacteriales</taxon>
        <taxon>Fusobacteriaceae</taxon>
        <taxon>Fusobacterium</taxon>
    </lineage>
</organism>
<dbReference type="InterPro" id="IPR054542">
    <property type="entry name" value="Cys_met_metab_PP"/>
</dbReference>
<dbReference type="GO" id="GO:0030170">
    <property type="term" value="F:pyridoxal phosphate binding"/>
    <property type="evidence" value="ECO:0007669"/>
    <property type="project" value="InterPro"/>
</dbReference>
<dbReference type="Proteomes" id="UP000063275">
    <property type="component" value="Chromosome"/>
</dbReference>
<evidence type="ECO:0000313" key="10">
    <source>
        <dbReference type="EMBL" id="ALQ40992.1"/>
    </source>
</evidence>
<dbReference type="PANTHER" id="PTHR11808:SF50">
    <property type="entry name" value="CYSTATHIONINE BETA-LYASE"/>
    <property type="match status" value="1"/>
</dbReference>
<reference evidence="10 11" key="1">
    <citation type="submission" date="2015-11" db="EMBL/GenBank/DDBJ databases">
        <authorList>
            <person name="Zhang Y."/>
            <person name="Guo Z."/>
        </authorList>
    </citation>
    <scope>NUCLEOTIDE SEQUENCE [LARGE SCALE GENOMIC DNA]</scope>
    <source>
        <strain evidence="10 11">ChDC F174</strain>
    </source>
</reference>
<feature type="modified residue" description="N6-(pyridoxal phosphate)lysine" evidence="8">
    <location>
        <position position="199"/>
    </location>
</feature>
<dbReference type="CDD" id="cd00614">
    <property type="entry name" value="CGS_like"/>
    <property type="match status" value="1"/>
</dbReference>
<dbReference type="PANTHER" id="PTHR11808">
    <property type="entry name" value="TRANS-SULFURATION ENZYME FAMILY MEMBER"/>
    <property type="match status" value="1"/>
</dbReference>
<evidence type="ECO:0000256" key="5">
    <source>
        <dbReference type="ARBA" id="ARBA00022898"/>
    </source>
</evidence>
<dbReference type="PROSITE" id="PS00868">
    <property type="entry name" value="CYS_MET_METAB_PP"/>
    <property type="match status" value="1"/>
</dbReference>
<keyword evidence="4" id="KW-0028">Amino-acid biosynthesis</keyword>
<protein>
    <recommendedName>
        <fullName evidence="3">cysteine-S-conjugate beta-lyase</fullName>
        <ecNumber evidence="3">4.4.1.13</ecNumber>
    </recommendedName>
</protein>
<accession>A0A0S2ZPV6</accession>
<dbReference type="OrthoDB" id="634606at2"/>
<dbReference type="Pfam" id="PF01053">
    <property type="entry name" value="Cys_Met_Meta_PP"/>
    <property type="match status" value="1"/>
</dbReference>
<evidence type="ECO:0000313" key="11">
    <source>
        <dbReference type="Proteomes" id="UP000063275"/>
    </source>
</evidence>
<keyword evidence="6" id="KW-0486">Methionine biosynthesis</keyword>
<dbReference type="InterPro" id="IPR015422">
    <property type="entry name" value="PyrdxlP-dep_Trfase_small"/>
</dbReference>
<evidence type="ECO:0000256" key="3">
    <source>
        <dbReference type="ARBA" id="ARBA00012224"/>
    </source>
</evidence>
<dbReference type="GO" id="GO:0009086">
    <property type="term" value="P:methionine biosynthetic process"/>
    <property type="evidence" value="ECO:0007669"/>
    <property type="project" value="UniProtKB-KW"/>
</dbReference>
<dbReference type="EMBL" id="CP013331">
    <property type="protein sequence ID" value="ALQ40992.1"/>
    <property type="molecule type" value="Genomic_DNA"/>
</dbReference>
<evidence type="ECO:0000256" key="6">
    <source>
        <dbReference type="ARBA" id="ARBA00023167"/>
    </source>
</evidence>
<gene>
    <name evidence="10" type="ORF">RN87_10765</name>
</gene>
<dbReference type="FunFam" id="3.90.1150.10:FF:000033">
    <property type="entry name" value="Cystathionine gamma-synthase"/>
    <property type="match status" value="1"/>
</dbReference>
<sequence>MKKNIGTVCVHGKNGRKDTDKTGAVSFPIYQSATFVHPAFGESTGYDYSRLQNPTREEVERIVNDLEEGIDAIAFSTGMAALTVLLEMLSPGDNIVSTDDLYGGTIRLMDNVLSKNGITTTFVETDNIKNIENAITKNTKMIYIETPTNPMMKVSDIQEISKIAKKNNCILVVDNTFLTPYFQKPLKLGADVVVHSGTKYLAGHNDTLAGFLVTSSAEISEKLRYLTKTIGASLSPFDSWLVLRGIKTLHIRMEQHQKNALKIAEWLKTQAVVKSVYYPGLEENESIEISKKQSTGFGGMVSFHVDSPERAKKILKNIKVIQFAESLGGVESLMTYPMYQTHADVPMEERLARGIDECLLRLSVGIEDVNDLIEDLNQAINS</sequence>
<comment type="similarity">
    <text evidence="2 9">Belongs to the trans-sulfuration enzymes family.</text>
</comment>
<evidence type="ECO:0000256" key="1">
    <source>
        <dbReference type="ARBA" id="ARBA00001933"/>
    </source>
</evidence>
<dbReference type="AlphaFoldDB" id="A0A0S2ZPV6"/>
<evidence type="ECO:0000256" key="7">
    <source>
        <dbReference type="ARBA" id="ARBA00023239"/>
    </source>
</evidence>
<proteinExistence type="inferred from homology"/>